<gene>
    <name evidence="4" type="ORF">V6N11_042030</name>
</gene>
<keyword evidence="2 3" id="KW-0732">Signal</keyword>
<dbReference type="InterPro" id="IPR036514">
    <property type="entry name" value="SGNH_hydro_sf"/>
</dbReference>
<comment type="caution">
    <text evidence="4">The sequence shown here is derived from an EMBL/GenBank/DDBJ whole genome shotgun (WGS) entry which is preliminary data.</text>
</comment>
<dbReference type="Gene3D" id="3.40.50.1110">
    <property type="entry name" value="SGNH hydrolase"/>
    <property type="match status" value="1"/>
</dbReference>
<evidence type="ECO:0000256" key="2">
    <source>
        <dbReference type="ARBA" id="ARBA00022729"/>
    </source>
</evidence>
<dbReference type="PANTHER" id="PTHR45966">
    <property type="entry name" value="GDSL-LIKE LIPASE/ACYLHYDROLASE"/>
    <property type="match status" value="1"/>
</dbReference>
<feature type="chain" id="PRO_5047522189" description="GDSL esterase/lipase 1-like" evidence="3">
    <location>
        <begin position="24"/>
        <end position="370"/>
    </location>
</feature>
<evidence type="ECO:0000256" key="3">
    <source>
        <dbReference type="SAM" id="SignalP"/>
    </source>
</evidence>
<protein>
    <recommendedName>
        <fullName evidence="6">GDSL esterase/lipase 1-like</fullName>
    </recommendedName>
</protein>
<evidence type="ECO:0000313" key="5">
    <source>
        <dbReference type="Proteomes" id="UP001396334"/>
    </source>
</evidence>
<evidence type="ECO:0000313" key="4">
    <source>
        <dbReference type="EMBL" id="KAK9004565.1"/>
    </source>
</evidence>
<proteinExistence type="inferred from homology"/>
<name>A0ABR2QVK4_9ROSI</name>
<comment type="similarity">
    <text evidence="1">Belongs to the 'GDSL' lipolytic enzyme family.</text>
</comment>
<dbReference type="PANTHER" id="PTHR45966:SF36">
    <property type="entry name" value="INACTIVE GDSL ESTERASE_LIPASE-LIKE PROTEIN 25"/>
    <property type="match status" value="1"/>
</dbReference>
<dbReference type="InterPro" id="IPR044552">
    <property type="entry name" value="GLIP1-5/GLL25"/>
</dbReference>
<dbReference type="InterPro" id="IPR001087">
    <property type="entry name" value="GDSL"/>
</dbReference>
<dbReference type="SUPFAM" id="SSF52266">
    <property type="entry name" value="SGNH hydrolase"/>
    <property type="match status" value="1"/>
</dbReference>
<sequence>MAKLSALVYFLLSLAMFLNLVNCHGDLLPENHVALFVFGDSLLDPGNNNYITTIFDFKANFWPYGETFFGYPTGRFSDGRLIPDFIAEFAGLPLVPSYLNPGSSKYTNGVNFASGGAGALVETHQGLVIDMGTQIKYFKKVEKSLRKQLGVAETKKLLSEAVYLIGIGGNDYLTKPSSVSDKEFVSMVIGNLTLALKEIYREGGRKFGFPNMMPLGCLPFMKAQSGGSCIDEINALANLHNSELTKTLNKLMNQLDGFKYGYYNFFGSISERLTNPSKYGFKEATACCGSGEDRGVYSCGGKRGLPEFVLCDNPDEYLFFDAYHYTEKAYEQLAGLMWNGTADVVWPYNLKTLFQTTVSYDSSYQLVQTL</sequence>
<accession>A0ABR2QVK4</accession>
<dbReference type="CDD" id="cd01837">
    <property type="entry name" value="SGNH_plant_lipase_like"/>
    <property type="match status" value="1"/>
</dbReference>
<feature type="signal peptide" evidence="3">
    <location>
        <begin position="1"/>
        <end position="23"/>
    </location>
</feature>
<reference evidence="4 5" key="1">
    <citation type="journal article" date="2024" name="G3 (Bethesda)">
        <title>Genome assembly of Hibiscus sabdariffa L. provides insights into metabolisms of medicinal natural products.</title>
        <authorList>
            <person name="Kim T."/>
        </authorList>
    </citation>
    <scope>NUCLEOTIDE SEQUENCE [LARGE SCALE GENOMIC DNA]</scope>
    <source>
        <strain evidence="4">TK-2024</strain>
        <tissue evidence="4">Old leaves</tissue>
    </source>
</reference>
<dbReference type="Pfam" id="PF00657">
    <property type="entry name" value="Lipase_GDSL"/>
    <property type="match status" value="1"/>
</dbReference>
<evidence type="ECO:0008006" key="6">
    <source>
        <dbReference type="Google" id="ProtNLM"/>
    </source>
</evidence>
<dbReference type="Proteomes" id="UP001396334">
    <property type="component" value="Unassembled WGS sequence"/>
</dbReference>
<organism evidence="4 5">
    <name type="scientific">Hibiscus sabdariffa</name>
    <name type="common">roselle</name>
    <dbReference type="NCBI Taxonomy" id="183260"/>
    <lineage>
        <taxon>Eukaryota</taxon>
        <taxon>Viridiplantae</taxon>
        <taxon>Streptophyta</taxon>
        <taxon>Embryophyta</taxon>
        <taxon>Tracheophyta</taxon>
        <taxon>Spermatophyta</taxon>
        <taxon>Magnoliopsida</taxon>
        <taxon>eudicotyledons</taxon>
        <taxon>Gunneridae</taxon>
        <taxon>Pentapetalae</taxon>
        <taxon>rosids</taxon>
        <taxon>malvids</taxon>
        <taxon>Malvales</taxon>
        <taxon>Malvaceae</taxon>
        <taxon>Malvoideae</taxon>
        <taxon>Hibiscus</taxon>
    </lineage>
</organism>
<evidence type="ECO:0000256" key="1">
    <source>
        <dbReference type="ARBA" id="ARBA00008668"/>
    </source>
</evidence>
<dbReference type="InterPro" id="IPR035669">
    <property type="entry name" value="SGNH_plant_lipase-like"/>
</dbReference>
<keyword evidence="5" id="KW-1185">Reference proteome</keyword>
<dbReference type="EMBL" id="JBBPBN010000030">
    <property type="protein sequence ID" value="KAK9004565.1"/>
    <property type="molecule type" value="Genomic_DNA"/>
</dbReference>